<gene>
    <name evidence="2" type="ORF">SAMN05216192_13520</name>
</gene>
<protein>
    <submittedName>
        <fullName evidence="2">Uncharacterized protein</fullName>
    </submittedName>
</protein>
<evidence type="ECO:0000313" key="2">
    <source>
        <dbReference type="EMBL" id="SDK21861.1"/>
    </source>
</evidence>
<evidence type="ECO:0000256" key="1">
    <source>
        <dbReference type="SAM" id="Phobius"/>
    </source>
</evidence>
<keyword evidence="3" id="KW-1185">Reference proteome</keyword>
<keyword evidence="1" id="KW-0812">Transmembrane</keyword>
<reference evidence="3" key="1">
    <citation type="submission" date="2016-10" db="EMBL/GenBank/DDBJ databases">
        <authorList>
            <person name="Varghese N."/>
            <person name="Submissions S."/>
        </authorList>
    </citation>
    <scope>NUCLEOTIDE SEQUENCE [LARGE SCALE GENOMIC DNA]</scope>
    <source>
        <strain evidence="3">CGMCC 1.11012</strain>
    </source>
</reference>
<proteinExistence type="predicted"/>
<keyword evidence="1" id="KW-1133">Transmembrane helix</keyword>
<evidence type="ECO:0000313" key="3">
    <source>
        <dbReference type="Proteomes" id="UP000199050"/>
    </source>
</evidence>
<dbReference type="RefSeq" id="WP_167360756.1">
    <property type="nucleotide sequence ID" value="NZ_CBCSKY010000039.1"/>
</dbReference>
<dbReference type="AlphaFoldDB" id="A0A1G9A3Q4"/>
<name>A0A1G9A3Q4_9BACL</name>
<dbReference type="STRING" id="1174501.SAMN05216192_13520"/>
<feature type="transmembrane region" description="Helical" evidence="1">
    <location>
        <begin position="12"/>
        <end position="32"/>
    </location>
</feature>
<dbReference type="EMBL" id="FNDX01000035">
    <property type="protein sequence ID" value="SDK21861.1"/>
    <property type="molecule type" value="Genomic_DNA"/>
</dbReference>
<sequence length="53" mass="5922">MQAASFFWQKECLPRLLTVVFGFAGLSAKLLLVPCNNAGFLQQNLCFQQSLND</sequence>
<dbReference type="Proteomes" id="UP000199050">
    <property type="component" value="Unassembled WGS sequence"/>
</dbReference>
<accession>A0A1G9A3Q4</accession>
<keyword evidence="1" id="KW-0472">Membrane</keyword>
<organism evidence="2 3">
    <name type="scientific">Paenibacillus typhae</name>
    <dbReference type="NCBI Taxonomy" id="1174501"/>
    <lineage>
        <taxon>Bacteria</taxon>
        <taxon>Bacillati</taxon>
        <taxon>Bacillota</taxon>
        <taxon>Bacilli</taxon>
        <taxon>Bacillales</taxon>
        <taxon>Paenibacillaceae</taxon>
        <taxon>Paenibacillus</taxon>
    </lineage>
</organism>